<protein>
    <submittedName>
        <fullName evidence="1">Uncharacterized protein</fullName>
    </submittedName>
</protein>
<dbReference type="GO" id="GO:0009277">
    <property type="term" value="C:fungal-type cell wall"/>
    <property type="evidence" value="ECO:0007669"/>
    <property type="project" value="TreeGrafter"/>
</dbReference>
<organism evidence="1 2">
    <name type="scientific">Rhizoctonia solani</name>
    <dbReference type="NCBI Taxonomy" id="456999"/>
    <lineage>
        <taxon>Eukaryota</taxon>
        <taxon>Fungi</taxon>
        <taxon>Dikarya</taxon>
        <taxon>Basidiomycota</taxon>
        <taxon>Agaricomycotina</taxon>
        <taxon>Agaricomycetes</taxon>
        <taxon>Cantharellales</taxon>
        <taxon>Ceratobasidiaceae</taxon>
        <taxon>Rhizoctonia</taxon>
    </lineage>
</organism>
<name>A0A8H3CMX7_9AGAM</name>
<dbReference type="EMBL" id="CAJMWT010004512">
    <property type="protein sequence ID" value="CAE6491661.1"/>
    <property type="molecule type" value="Genomic_DNA"/>
</dbReference>
<dbReference type="GO" id="GO:0070600">
    <property type="term" value="P:fungal-type cell wall (1-&gt;3)-alpha-glucan biosynthetic process"/>
    <property type="evidence" value="ECO:0007669"/>
    <property type="project" value="TreeGrafter"/>
</dbReference>
<dbReference type="SUPFAM" id="SSF51445">
    <property type="entry name" value="(Trans)glycosidases"/>
    <property type="match status" value="1"/>
</dbReference>
<gene>
    <name evidence="1" type="ORF">RDB_LOCUS130125</name>
</gene>
<proteinExistence type="predicted"/>
<comment type="caution">
    <text evidence="1">The sequence shown here is derived from an EMBL/GenBank/DDBJ whole genome shotgun (WGS) entry which is preliminary data.</text>
</comment>
<reference evidence="1" key="1">
    <citation type="submission" date="2021-01" db="EMBL/GenBank/DDBJ databases">
        <authorList>
            <person name="Kaushik A."/>
        </authorList>
    </citation>
    <scope>NUCLEOTIDE SEQUENCE</scope>
    <source>
        <strain evidence="1">AG2-2IIIB</strain>
    </source>
</reference>
<dbReference type="OrthoDB" id="3238373at2759"/>
<dbReference type="InterPro" id="IPR017853">
    <property type="entry name" value="GH"/>
</dbReference>
<evidence type="ECO:0000313" key="1">
    <source>
        <dbReference type="EMBL" id="CAE6491661.1"/>
    </source>
</evidence>
<dbReference type="AlphaFoldDB" id="A0A8H3CMX7"/>
<evidence type="ECO:0000313" key="2">
    <source>
        <dbReference type="Proteomes" id="UP000663843"/>
    </source>
</evidence>
<dbReference type="Gene3D" id="3.20.20.80">
    <property type="entry name" value="Glycosidases"/>
    <property type="match status" value="1"/>
</dbReference>
<accession>A0A8H3CMX7</accession>
<dbReference type="PANTHER" id="PTHR47182">
    <property type="entry name" value="CELL WALL ALPHA-1,3-GLUCAN SYNTHASE AGS1-RELATED"/>
    <property type="match status" value="1"/>
</dbReference>
<dbReference type="GO" id="GO:0047657">
    <property type="term" value="F:alpha-1,3-glucan synthase activity"/>
    <property type="evidence" value="ECO:0007669"/>
    <property type="project" value="TreeGrafter"/>
</dbReference>
<dbReference type="InterPro" id="IPR058655">
    <property type="entry name" value="Mok11-14/Ags1-like"/>
</dbReference>
<sequence length="283" mass="31802">MLDFTVGTMGDMIGFEGHLNISTPSSINEYNGVWKKPRCAPWSIEEYPDFKIKDEINDTCKLPTMWNDDGEIVPIDKTSCYASEFDQYGDIEAFGVHPDWNRQLSKFASVQDRLPEWNTDVRAKIQVFLCLAIKALDIDTIRIDKATQATVDALADCSAHTPQCAKEIGKSNFFIVGEVTGGDTFGALYLGRGRTPTQRPTSFEAGANLTSSQNQHFLRDSNPHSLDSVAFHYSVYRALPRILGMDGNLQVAYDTIANFFDVWTTMSKLNPETGEFNPRHFQF</sequence>
<dbReference type="Proteomes" id="UP000663843">
    <property type="component" value="Unassembled WGS sequence"/>
</dbReference>
<dbReference type="PANTHER" id="PTHR47182:SF2">
    <property type="entry name" value="CELL WALL ALPHA-1,3-GLUCAN SYNTHASE AGS1"/>
    <property type="match status" value="1"/>
</dbReference>